<reference evidence="6 7" key="1">
    <citation type="journal article" date="2019" name="New Phytol.">
        <title>Comparative genomics reveals unique wood-decay strategies and fruiting body development in the Schizophyllaceae.</title>
        <authorList>
            <person name="Almasi E."/>
            <person name="Sahu N."/>
            <person name="Krizsan K."/>
            <person name="Balint B."/>
            <person name="Kovacs G.M."/>
            <person name="Kiss B."/>
            <person name="Cseklye J."/>
            <person name="Drula E."/>
            <person name="Henrissat B."/>
            <person name="Nagy I."/>
            <person name="Chovatia M."/>
            <person name="Adam C."/>
            <person name="LaButti K."/>
            <person name="Lipzen A."/>
            <person name="Riley R."/>
            <person name="Grigoriev I.V."/>
            <person name="Nagy L.G."/>
        </authorList>
    </citation>
    <scope>NUCLEOTIDE SEQUENCE [LARGE SCALE GENOMIC DNA]</scope>
    <source>
        <strain evidence="6 7">NL-1724</strain>
    </source>
</reference>
<dbReference type="SUPFAM" id="SSF53474">
    <property type="entry name" value="alpha/beta-Hydrolases"/>
    <property type="match status" value="1"/>
</dbReference>
<keyword evidence="3 4" id="KW-0378">Hydrolase</keyword>
<dbReference type="InterPro" id="IPR002168">
    <property type="entry name" value="Lipase_GDXG_HIS_AS"/>
</dbReference>
<dbReference type="OrthoDB" id="408631at2759"/>
<dbReference type="Gene3D" id="3.40.50.1820">
    <property type="entry name" value="alpha/beta hydrolase"/>
    <property type="match status" value="1"/>
</dbReference>
<comment type="similarity">
    <text evidence="2">Belongs to the 'GDXG' lipolytic enzyme family.</text>
</comment>
<dbReference type="Pfam" id="PF00135">
    <property type="entry name" value="COesterase"/>
    <property type="match status" value="1"/>
</dbReference>
<dbReference type="PANTHER" id="PTHR11559">
    <property type="entry name" value="CARBOXYLESTERASE"/>
    <property type="match status" value="1"/>
</dbReference>
<dbReference type="InterPro" id="IPR019826">
    <property type="entry name" value="Carboxylesterase_B_AS"/>
</dbReference>
<protein>
    <recommendedName>
        <fullName evidence="4">Carboxylic ester hydrolase</fullName>
        <ecNumber evidence="4">3.1.1.-</ecNumber>
    </recommendedName>
</protein>
<dbReference type="GO" id="GO:0016787">
    <property type="term" value="F:hydrolase activity"/>
    <property type="evidence" value="ECO:0007669"/>
    <property type="project" value="UniProtKB-KW"/>
</dbReference>
<evidence type="ECO:0000313" key="6">
    <source>
        <dbReference type="EMBL" id="TRM56257.1"/>
    </source>
</evidence>
<dbReference type="InterPro" id="IPR050309">
    <property type="entry name" value="Type-B_Carboxylest/Lipase"/>
</dbReference>
<sequence>MRIAHLRLLLLSLLCVPLAVASIPDAELGLNPSPLDVGVNASEHAMVQDILGPVVDVGYAKYEGVTDVGTGTTRFLGMRYAVPPTVSQRWRAPEAPLLDSSAPLRKADHYPPMCACGDMGFAPLPRPQQPFSVQSEDCLFLNVFVPGDLKEEPAGKKPVIVWIHGGGYQTGSSSGYPGGGPYNGDDLVAAANSQAVVVTIQYRLGIFGFLAGTGVKDDGALNAGLLDQQLALRWVQEHIGKFGGDASDVTIWGQSAGGGSVLHHIIANGGNTNPPLFKKAMLSSLFVPPEYSFDDEIPETIYSVILAQAGCESLDCLREVDFEMLRATNYNITTGAFFGTFIMAPVVDGTLVRHAPLQAVERGELNINEILTMTNSDEGGEFVTSETAALFLENYILKLFPTLSAEDARTGAALYEGMGSSTRMQTLVMSEAIFVCPTYNLGHGFDRMYKGTLAIPPGAHGQDINMFFRSLRGIKPFVWDPPSAEFAGAFSDYFMSYVLGGKPRRRFLDAAGWSKLVKATALDSVIGSMNKVTGLSLPTPQWLETTSVSTWAINNPEEVLFNVTESGVLYTAQVGTDAALMKRCSFWWSMRGSTHQ</sequence>
<dbReference type="PROSITE" id="PS01173">
    <property type="entry name" value="LIPASE_GDXG_HIS"/>
    <property type="match status" value="1"/>
</dbReference>
<feature type="signal peptide" evidence="4">
    <location>
        <begin position="1"/>
        <end position="21"/>
    </location>
</feature>
<dbReference type="InterPro" id="IPR029058">
    <property type="entry name" value="AB_hydrolase_fold"/>
</dbReference>
<dbReference type="InterPro" id="IPR002018">
    <property type="entry name" value="CarbesteraseB"/>
</dbReference>
<feature type="chain" id="PRO_5022268021" description="Carboxylic ester hydrolase" evidence="4">
    <location>
        <begin position="22"/>
        <end position="596"/>
    </location>
</feature>
<proteinExistence type="inferred from homology"/>
<comment type="similarity">
    <text evidence="1 4">Belongs to the type-B carboxylesterase/lipase family.</text>
</comment>
<evidence type="ECO:0000256" key="3">
    <source>
        <dbReference type="ARBA" id="ARBA00022801"/>
    </source>
</evidence>
<dbReference type="Proteomes" id="UP000320762">
    <property type="component" value="Unassembled WGS sequence"/>
</dbReference>
<evidence type="ECO:0000256" key="1">
    <source>
        <dbReference type="ARBA" id="ARBA00005964"/>
    </source>
</evidence>
<dbReference type="EMBL" id="VDMD01000076">
    <property type="protein sequence ID" value="TRM56257.1"/>
    <property type="molecule type" value="Genomic_DNA"/>
</dbReference>
<dbReference type="PROSITE" id="PS00941">
    <property type="entry name" value="CARBOXYLESTERASE_B_2"/>
    <property type="match status" value="1"/>
</dbReference>
<keyword evidence="7" id="KW-1185">Reference proteome</keyword>
<dbReference type="PROSITE" id="PS00122">
    <property type="entry name" value="CARBOXYLESTERASE_B_1"/>
    <property type="match status" value="1"/>
</dbReference>
<evidence type="ECO:0000256" key="2">
    <source>
        <dbReference type="ARBA" id="ARBA00010515"/>
    </source>
</evidence>
<organism evidence="6 7">
    <name type="scientific">Schizophyllum amplum</name>
    <dbReference type="NCBI Taxonomy" id="97359"/>
    <lineage>
        <taxon>Eukaryota</taxon>
        <taxon>Fungi</taxon>
        <taxon>Dikarya</taxon>
        <taxon>Basidiomycota</taxon>
        <taxon>Agaricomycotina</taxon>
        <taxon>Agaricomycetes</taxon>
        <taxon>Agaricomycetidae</taxon>
        <taxon>Agaricales</taxon>
        <taxon>Schizophyllaceae</taxon>
        <taxon>Schizophyllum</taxon>
    </lineage>
</organism>
<dbReference type="STRING" id="97359.A0A550BUM5"/>
<keyword evidence="4" id="KW-0732">Signal</keyword>
<dbReference type="AlphaFoldDB" id="A0A550BUM5"/>
<feature type="domain" description="Carboxylesterase type B" evidence="5">
    <location>
        <begin position="56"/>
        <end position="389"/>
    </location>
</feature>
<comment type="caution">
    <text evidence="6">The sequence shown here is derived from an EMBL/GenBank/DDBJ whole genome shotgun (WGS) entry which is preliminary data.</text>
</comment>
<dbReference type="InterPro" id="IPR019819">
    <property type="entry name" value="Carboxylesterase_B_CS"/>
</dbReference>
<evidence type="ECO:0000256" key="4">
    <source>
        <dbReference type="RuleBase" id="RU361235"/>
    </source>
</evidence>
<evidence type="ECO:0000259" key="5">
    <source>
        <dbReference type="Pfam" id="PF00135"/>
    </source>
</evidence>
<gene>
    <name evidence="6" type="ORF">BD626DRAFT_258198</name>
</gene>
<accession>A0A550BUM5</accession>
<evidence type="ECO:0000313" key="7">
    <source>
        <dbReference type="Proteomes" id="UP000320762"/>
    </source>
</evidence>
<dbReference type="EC" id="3.1.1.-" evidence="4"/>
<name>A0A550BUM5_9AGAR</name>